<dbReference type="Proteomes" id="UP001205601">
    <property type="component" value="Unassembled WGS sequence"/>
</dbReference>
<organism evidence="4 5">
    <name type="scientific">Albidovulum sediminis</name>
    <dbReference type="NCBI Taxonomy" id="3066345"/>
    <lineage>
        <taxon>Bacteria</taxon>
        <taxon>Pseudomonadati</taxon>
        <taxon>Pseudomonadota</taxon>
        <taxon>Alphaproteobacteria</taxon>
        <taxon>Rhodobacterales</taxon>
        <taxon>Paracoccaceae</taxon>
        <taxon>Albidovulum</taxon>
    </lineage>
</organism>
<comment type="caution">
    <text evidence="4">The sequence shown here is derived from an EMBL/GenBank/DDBJ whole genome shotgun (WGS) entry which is preliminary data.</text>
</comment>
<gene>
    <name evidence="4" type="ORF">N5I32_14160</name>
</gene>
<reference evidence="5" key="1">
    <citation type="submission" date="2023-07" db="EMBL/GenBank/DDBJ databases">
        <title>Defluviimonas sediminis sp. nov., isolated from mangrove sediment.</title>
        <authorList>
            <person name="Liu L."/>
            <person name="Li J."/>
            <person name="Huang Y."/>
            <person name="Pan J."/>
            <person name="Li M."/>
        </authorList>
    </citation>
    <scope>NUCLEOTIDE SEQUENCE [LARGE SCALE GENOMIC DNA]</scope>
    <source>
        <strain evidence="5">FT324</strain>
    </source>
</reference>
<dbReference type="EMBL" id="JAOCQF010000002">
    <property type="protein sequence ID" value="MCT8330665.1"/>
    <property type="molecule type" value="Genomic_DNA"/>
</dbReference>
<dbReference type="PROSITE" id="PS51186">
    <property type="entry name" value="GNAT"/>
    <property type="match status" value="1"/>
</dbReference>
<keyword evidence="1 4" id="KW-0808">Transferase</keyword>
<evidence type="ECO:0000313" key="5">
    <source>
        <dbReference type="Proteomes" id="UP001205601"/>
    </source>
</evidence>
<dbReference type="RefSeq" id="WP_261496523.1">
    <property type="nucleotide sequence ID" value="NZ_JAOCQF010000002.1"/>
</dbReference>
<dbReference type="Gene3D" id="3.40.630.30">
    <property type="match status" value="1"/>
</dbReference>
<keyword evidence="5" id="KW-1185">Reference proteome</keyword>
<dbReference type="PANTHER" id="PTHR43877">
    <property type="entry name" value="AMINOALKYLPHOSPHONATE N-ACETYLTRANSFERASE-RELATED-RELATED"/>
    <property type="match status" value="1"/>
</dbReference>
<proteinExistence type="predicted"/>
<evidence type="ECO:0000256" key="2">
    <source>
        <dbReference type="ARBA" id="ARBA00023315"/>
    </source>
</evidence>
<keyword evidence="2 4" id="KW-0012">Acyltransferase</keyword>
<dbReference type="InterPro" id="IPR050832">
    <property type="entry name" value="Bact_Acetyltransf"/>
</dbReference>
<dbReference type="InterPro" id="IPR016181">
    <property type="entry name" value="Acyl_CoA_acyltransferase"/>
</dbReference>
<sequence length="143" mass="14854">MTPADLARLHALAFVVPRPWSAAEFADLTARADTFLVGTGEGFLLGRVIADEAELLTLAVAPAARRRGLGAALVGVFLEQAAARGAATAFLEVAADNAAAIALYSAAGFARTGLRKGYFRHPDGRRIDALIMVRALNGNPAPA</sequence>
<dbReference type="CDD" id="cd04301">
    <property type="entry name" value="NAT_SF"/>
    <property type="match status" value="1"/>
</dbReference>
<evidence type="ECO:0000259" key="3">
    <source>
        <dbReference type="PROSITE" id="PS51186"/>
    </source>
</evidence>
<evidence type="ECO:0000313" key="4">
    <source>
        <dbReference type="EMBL" id="MCT8330665.1"/>
    </source>
</evidence>
<dbReference type="Pfam" id="PF00583">
    <property type="entry name" value="Acetyltransf_1"/>
    <property type="match status" value="1"/>
</dbReference>
<dbReference type="EC" id="2.3.1.-" evidence="4"/>
<protein>
    <submittedName>
        <fullName evidence="4">GNAT family N-acetyltransferase</fullName>
        <ecNumber evidence="4">2.3.1.-</ecNumber>
    </submittedName>
</protein>
<accession>A0ABT2NT42</accession>
<dbReference type="GO" id="GO:0016746">
    <property type="term" value="F:acyltransferase activity"/>
    <property type="evidence" value="ECO:0007669"/>
    <property type="project" value="UniProtKB-KW"/>
</dbReference>
<evidence type="ECO:0000256" key="1">
    <source>
        <dbReference type="ARBA" id="ARBA00022679"/>
    </source>
</evidence>
<feature type="domain" description="N-acetyltransferase" evidence="3">
    <location>
        <begin position="1"/>
        <end position="137"/>
    </location>
</feature>
<dbReference type="InterPro" id="IPR000182">
    <property type="entry name" value="GNAT_dom"/>
</dbReference>
<name>A0ABT2NT42_9RHOB</name>
<dbReference type="SUPFAM" id="SSF55729">
    <property type="entry name" value="Acyl-CoA N-acyltransferases (Nat)"/>
    <property type="match status" value="1"/>
</dbReference>